<reference evidence="2" key="1">
    <citation type="submission" date="2018-04" db="EMBL/GenBank/DDBJ databases">
        <authorList>
            <person name="Illikoud N."/>
        </authorList>
    </citation>
    <scope>NUCLEOTIDE SEQUENCE [LARGE SCALE GENOMIC DNA]</scope>
</reference>
<evidence type="ECO:0000313" key="1">
    <source>
        <dbReference type="EMBL" id="SPP27495.1"/>
    </source>
</evidence>
<name>A0A2X0RYX8_BROTH</name>
<dbReference type="Proteomes" id="UP000270190">
    <property type="component" value="Unassembled WGS sequence"/>
</dbReference>
<gene>
    <name evidence="1" type="ORF">BTBSAS_150064</name>
</gene>
<protein>
    <submittedName>
        <fullName evidence="1">Uncharacterized protein</fullName>
    </submittedName>
</protein>
<evidence type="ECO:0000313" key="2">
    <source>
        <dbReference type="Proteomes" id="UP000270190"/>
    </source>
</evidence>
<sequence>MKRLCYILTNLYLSTRGAIHLAEIDGMSNPFEPDLVNTSVGKWKRLFIIKVKSVPLTRFAYNPGFG</sequence>
<accession>A0A2X0RYX8</accession>
<dbReference type="AlphaFoldDB" id="A0A2X0RYX8"/>
<proteinExistence type="predicted"/>
<dbReference type="EMBL" id="OUNC01000007">
    <property type="protein sequence ID" value="SPP27495.1"/>
    <property type="molecule type" value="Genomic_DNA"/>
</dbReference>
<organism evidence="1 2">
    <name type="scientific">Brochothrix thermosphacta</name>
    <name type="common">Microbacterium thermosphactum</name>
    <dbReference type="NCBI Taxonomy" id="2756"/>
    <lineage>
        <taxon>Bacteria</taxon>
        <taxon>Bacillati</taxon>
        <taxon>Bacillota</taxon>
        <taxon>Bacilli</taxon>
        <taxon>Bacillales</taxon>
        <taxon>Listeriaceae</taxon>
        <taxon>Brochothrix</taxon>
    </lineage>
</organism>